<evidence type="ECO:0008006" key="4">
    <source>
        <dbReference type="Google" id="ProtNLM"/>
    </source>
</evidence>
<gene>
    <name evidence="2" type="ORF">K402DRAFT_393539</name>
</gene>
<dbReference type="Gene3D" id="3.30.160.60">
    <property type="entry name" value="Classic Zinc Finger"/>
    <property type="match status" value="1"/>
</dbReference>
<evidence type="ECO:0000313" key="3">
    <source>
        <dbReference type="Proteomes" id="UP000800041"/>
    </source>
</evidence>
<feature type="non-terminal residue" evidence="2">
    <location>
        <position position="111"/>
    </location>
</feature>
<proteinExistence type="predicted"/>
<keyword evidence="3" id="KW-1185">Reference proteome</keyword>
<sequence>MSTRQIRDSDDISTFDRSFNTAESSVCDSESNYTSNIHQHCRPRRPEEPERKGKAKLYYCKYCETGSSTSTTGLRSHIRTCHKDVEVDNSRPTLSGTSATDMKTIYDRLYE</sequence>
<dbReference type="EMBL" id="ML977155">
    <property type="protein sequence ID" value="KAF1986914.1"/>
    <property type="molecule type" value="Genomic_DNA"/>
</dbReference>
<feature type="compositionally biased region" description="Polar residues" evidence="1">
    <location>
        <begin position="28"/>
        <end position="38"/>
    </location>
</feature>
<feature type="region of interest" description="Disordered" evidence="1">
    <location>
        <begin position="28"/>
        <end position="52"/>
    </location>
</feature>
<evidence type="ECO:0000313" key="2">
    <source>
        <dbReference type="EMBL" id="KAF1986914.1"/>
    </source>
</evidence>
<accession>A0A6G1H1H5</accession>
<name>A0A6G1H1H5_9PEZI</name>
<reference evidence="2" key="1">
    <citation type="journal article" date="2020" name="Stud. Mycol.">
        <title>101 Dothideomycetes genomes: a test case for predicting lifestyles and emergence of pathogens.</title>
        <authorList>
            <person name="Haridas S."/>
            <person name="Albert R."/>
            <person name="Binder M."/>
            <person name="Bloem J."/>
            <person name="Labutti K."/>
            <person name="Salamov A."/>
            <person name="Andreopoulos B."/>
            <person name="Baker S."/>
            <person name="Barry K."/>
            <person name="Bills G."/>
            <person name="Bluhm B."/>
            <person name="Cannon C."/>
            <person name="Castanera R."/>
            <person name="Culley D."/>
            <person name="Daum C."/>
            <person name="Ezra D."/>
            <person name="Gonzalez J."/>
            <person name="Henrissat B."/>
            <person name="Kuo A."/>
            <person name="Liang C."/>
            <person name="Lipzen A."/>
            <person name="Lutzoni F."/>
            <person name="Magnuson J."/>
            <person name="Mondo S."/>
            <person name="Nolan M."/>
            <person name="Ohm R."/>
            <person name="Pangilinan J."/>
            <person name="Park H.-J."/>
            <person name="Ramirez L."/>
            <person name="Alfaro M."/>
            <person name="Sun H."/>
            <person name="Tritt A."/>
            <person name="Yoshinaga Y."/>
            <person name="Zwiers L.-H."/>
            <person name="Turgeon B."/>
            <person name="Goodwin S."/>
            <person name="Spatafora J."/>
            <person name="Crous P."/>
            <person name="Grigoriev I."/>
        </authorList>
    </citation>
    <scope>NUCLEOTIDE SEQUENCE</scope>
    <source>
        <strain evidence="2">CBS 113979</strain>
    </source>
</reference>
<organism evidence="2 3">
    <name type="scientific">Aulographum hederae CBS 113979</name>
    <dbReference type="NCBI Taxonomy" id="1176131"/>
    <lineage>
        <taxon>Eukaryota</taxon>
        <taxon>Fungi</taxon>
        <taxon>Dikarya</taxon>
        <taxon>Ascomycota</taxon>
        <taxon>Pezizomycotina</taxon>
        <taxon>Dothideomycetes</taxon>
        <taxon>Pleosporomycetidae</taxon>
        <taxon>Aulographales</taxon>
        <taxon>Aulographaceae</taxon>
    </lineage>
</organism>
<dbReference type="AlphaFoldDB" id="A0A6G1H1H5"/>
<evidence type="ECO:0000256" key="1">
    <source>
        <dbReference type="SAM" id="MobiDB-lite"/>
    </source>
</evidence>
<dbReference type="Proteomes" id="UP000800041">
    <property type="component" value="Unassembled WGS sequence"/>
</dbReference>
<protein>
    <recommendedName>
        <fullName evidence="4">BED-type domain-containing protein</fullName>
    </recommendedName>
</protein>